<keyword evidence="5" id="KW-0206">Cytoskeleton</keyword>
<evidence type="ECO:0000256" key="3">
    <source>
        <dbReference type="ARBA" id="ARBA00022490"/>
    </source>
</evidence>
<sequence length="792" mass="84515">MDPLNRGYKWGGRVQDVGPVPPFALHEGAGAGAGVAPHQQQGQKLQPGQREQPREAFVEPGSSSRPGRVPNWVAYDRKVLCFGGYFREEVPAGVSPLESWRVRKVSMRYYLENDQVEIVELREENSGLPQGTLLKRHCAIKDGGTPLRWPDLRVGGSVTLYKRTYLLVSADAATRAFYAAQGAEQLPDEPFPEGPYDQKRKAANAGQHLSPRGPAAVFNFLPGRPPEHIERRDGATLRFLAAWDNTAVTFGEVLCFSLAYHVADGSIEVREVARPNSGRDPFPLLLSRCRLPKTVPPVDFNPNGPKRPPLSIPPHTSGFGSEEDSLQSCLRLVPRPAQRPPPEQYDETWNKALRFEAAMTALGPDRPLVVPHDADRRFIVSFHLLDRTLSVWEPRRPNSGLDGGTFLERNRVKNPATDKDYAETDLQASEGGEPGNTAAVGSVLEVFGRGFALLDADAYTLGYMETQPHRFPWADYDQVHSKLRAWLALYPEALPDRLKAELAAADNTGAGYIPKHKLYSLLSSLGSDLSPHEVVTLVRRLGADRGQGLLAEQLLVALGLAPPPPPPRDLEQEEALLRAAEARSQIPARPPVPFPAPGLHAASAAATATSGGQSAPVQRVAWAQQPSAPQGPSGPTPASAHPPGPSAAPSYRGIGPVPGHPRVEPPPFAAATGAAAAAMSPARPQYLSMQRTPEGGSSHGGSGDDVRGQRDTPTKAGGGVATGKGAPSSSTSFSSDLQSSLSAAALAVTAAAKARGSGGSLSSTGIKQPASLWQTTNMAFGGVGHSASFRQR</sequence>
<dbReference type="GO" id="GO:0000281">
    <property type="term" value="P:mitotic cytokinesis"/>
    <property type="evidence" value="ECO:0007669"/>
    <property type="project" value="TreeGrafter"/>
</dbReference>
<dbReference type="GO" id="GO:0072686">
    <property type="term" value="C:mitotic spindle"/>
    <property type="evidence" value="ECO:0007669"/>
    <property type="project" value="TreeGrafter"/>
</dbReference>
<evidence type="ECO:0000256" key="7">
    <source>
        <dbReference type="SAM" id="MobiDB-lite"/>
    </source>
</evidence>
<dbReference type="Proteomes" id="UP000075714">
    <property type="component" value="Unassembled WGS sequence"/>
</dbReference>
<evidence type="ECO:0000256" key="1">
    <source>
        <dbReference type="ARBA" id="ARBA00004138"/>
    </source>
</evidence>
<evidence type="ECO:0000256" key="2">
    <source>
        <dbReference type="ARBA" id="ARBA00004245"/>
    </source>
</evidence>
<dbReference type="OrthoDB" id="10255210at2759"/>
<keyword evidence="3" id="KW-0963">Cytoplasm</keyword>
<feature type="region of interest" description="Disordered" evidence="7">
    <location>
        <begin position="400"/>
        <end position="420"/>
    </location>
</feature>
<dbReference type="STRING" id="33097.A0A150GPY4"/>
<organism evidence="9 10">
    <name type="scientific">Gonium pectorale</name>
    <name type="common">Green alga</name>
    <dbReference type="NCBI Taxonomy" id="33097"/>
    <lineage>
        <taxon>Eukaryota</taxon>
        <taxon>Viridiplantae</taxon>
        <taxon>Chlorophyta</taxon>
        <taxon>core chlorophytes</taxon>
        <taxon>Chlorophyceae</taxon>
        <taxon>CS clade</taxon>
        <taxon>Chlamydomonadales</taxon>
        <taxon>Volvocaceae</taxon>
        <taxon>Gonium</taxon>
    </lineage>
</organism>
<feature type="region of interest" description="Disordered" evidence="7">
    <location>
        <begin position="587"/>
        <end position="676"/>
    </location>
</feature>
<evidence type="ECO:0000313" key="10">
    <source>
        <dbReference type="Proteomes" id="UP000075714"/>
    </source>
</evidence>
<dbReference type="PANTHER" id="PTHR12086:SF9">
    <property type="entry name" value="EF-HAND DOMAIN-CONTAINING PROTEIN 1"/>
    <property type="match status" value="1"/>
</dbReference>
<feature type="compositionally biased region" description="Low complexity" evidence="7">
    <location>
        <begin position="39"/>
        <end position="50"/>
    </location>
</feature>
<evidence type="ECO:0000256" key="4">
    <source>
        <dbReference type="ARBA" id="ARBA00022737"/>
    </source>
</evidence>
<feature type="domain" description="DM10" evidence="8">
    <location>
        <begin position="76"/>
        <end position="182"/>
    </location>
</feature>
<dbReference type="SMART" id="SM00676">
    <property type="entry name" value="DM10"/>
    <property type="match status" value="2"/>
</dbReference>
<feature type="domain" description="DM10" evidence="8">
    <location>
        <begin position="349"/>
        <end position="468"/>
    </location>
</feature>
<keyword evidence="6" id="KW-0966">Cell projection</keyword>
<evidence type="ECO:0000256" key="6">
    <source>
        <dbReference type="ARBA" id="ARBA00023273"/>
    </source>
</evidence>
<dbReference type="Pfam" id="PF06565">
    <property type="entry name" value="DM10_dom"/>
    <property type="match status" value="3"/>
</dbReference>
<dbReference type="PROSITE" id="PS51336">
    <property type="entry name" value="DM10"/>
    <property type="match status" value="3"/>
</dbReference>
<dbReference type="SMR" id="A0A150GPY4"/>
<name>A0A150GPY4_GONPE</name>
<keyword evidence="4" id="KW-0677">Repeat</keyword>
<feature type="compositionally biased region" description="Low complexity" evidence="7">
    <location>
        <begin position="597"/>
        <end position="631"/>
    </location>
</feature>
<feature type="compositionally biased region" description="Pro residues" evidence="7">
    <location>
        <begin position="632"/>
        <end position="646"/>
    </location>
</feature>
<dbReference type="Gene3D" id="2.30.29.170">
    <property type="match status" value="3"/>
</dbReference>
<feature type="compositionally biased region" description="Low complexity" evidence="7">
    <location>
        <begin position="723"/>
        <end position="735"/>
    </location>
</feature>
<dbReference type="GO" id="GO:0005930">
    <property type="term" value="C:axoneme"/>
    <property type="evidence" value="ECO:0007669"/>
    <property type="project" value="TreeGrafter"/>
</dbReference>
<keyword evidence="10" id="KW-1185">Reference proteome</keyword>
<feature type="region of interest" description="Disordered" evidence="7">
    <location>
        <begin position="1"/>
        <end position="65"/>
    </location>
</feature>
<dbReference type="FunFam" id="2.30.29.170:FF:000004">
    <property type="entry name" value="EF-hand domain containing 2"/>
    <property type="match status" value="1"/>
</dbReference>
<dbReference type="InterPro" id="IPR040193">
    <property type="entry name" value="EFHC1/EFHC2/EFHB"/>
</dbReference>
<dbReference type="GO" id="GO:0007052">
    <property type="term" value="P:mitotic spindle organization"/>
    <property type="evidence" value="ECO:0007669"/>
    <property type="project" value="TreeGrafter"/>
</dbReference>
<feature type="compositionally biased region" description="Basic and acidic residues" evidence="7">
    <location>
        <begin position="408"/>
        <end position="420"/>
    </location>
</feature>
<dbReference type="GO" id="GO:0060285">
    <property type="term" value="P:cilium-dependent cell motility"/>
    <property type="evidence" value="ECO:0007669"/>
    <property type="project" value="TreeGrafter"/>
</dbReference>
<evidence type="ECO:0000259" key="8">
    <source>
        <dbReference type="PROSITE" id="PS51336"/>
    </source>
</evidence>
<comment type="subcellular location">
    <subcellularLocation>
        <location evidence="1">Cell projection</location>
        <location evidence="1">Cilium</location>
    </subcellularLocation>
    <subcellularLocation>
        <location evidence="2">Cytoplasm</location>
        <location evidence="2">Cytoskeleton</location>
    </subcellularLocation>
</comment>
<comment type="caution">
    <text evidence="9">The sequence shown here is derived from an EMBL/GenBank/DDBJ whole genome shotgun (WGS) entry which is preliminary data.</text>
</comment>
<feature type="region of interest" description="Disordered" evidence="7">
    <location>
        <begin position="688"/>
        <end position="735"/>
    </location>
</feature>
<reference evidence="10" key="1">
    <citation type="journal article" date="2016" name="Nat. Commun.">
        <title>The Gonium pectorale genome demonstrates co-option of cell cycle regulation during the evolution of multicellularity.</title>
        <authorList>
            <person name="Hanschen E.R."/>
            <person name="Marriage T.N."/>
            <person name="Ferris P.J."/>
            <person name="Hamaji T."/>
            <person name="Toyoda A."/>
            <person name="Fujiyama A."/>
            <person name="Neme R."/>
            <person name="Noguchi H."/>
            <person name="Minakuchi Y."/>
            <person name="Suzuki M."/>
            <person name="Kawai-Toyooka H."/>
            <person name="Smith D.R."/>
            <person name="Sparks H."/>
            <person name="Anderson J."/>
            <person name="Bakaric R."/>
            <person name="Luria V."/>
            <person name="Karger A."/>
            <person name="Kirschner M.W."/>
            <person name="Durand P.M."/>
            <person name="Michod R.E."/>
            <person name="Nozaki H."/>
            <person name="Olson B.J."/>
        </authorList>
    </citation>
    <scope>NUCLEOTIDE SEQUENCE [LARGE SCALE GENOMIC DNA]</scope>
    <source>
        <strain evidence="10">NIES-2863</strain>
    </source>
</reference>
<gene>
    <name evidence="9" type="ORF">GPECTOR_11g300</name>
</gene>
<accession>A0A150GPY4</accession>
<dbReference type="AlphaFoldDB" id="A0A150GPY4"/>
<dbReference type="InterPro" id="IPR006602">
    <property type="entry name" value="DM10_dom"/>
</dbReference>
<protein>
    <recommendedName>
        <fullName evidence="8">DM10 domain-containing protein</fullName>
    </recommendedName>
</protein>
<feature type="domain" description="DM10" evidence="8">
    <location>
        <begin position="233"/>
        <end position="354"/>
    </location>
</feature>
<feature type="compositionally biased region" description="Basic and acidic residues" evidence="7">
    <location>
        <begin position="702"/>
        <end position="713"/>
    </location>
</feature>
<evidence type="ECO:0000313" key="9">
    <source>
        <dbReference type="EMBL" id="KXZ51864.1"/>
    </source>
</evidence>
<dbReference type="PANTHER" id="PTHR12086">
    <property type="entry name" value="EF-HAND DOMAIN C-TERMINAL CONTAINING PROTEIN"/>
    <property type="match status" value="1"/>
</dbReference>
<evidence type="ECO:0000256" key="5">
    <source>
        <dbReference type="ARBA" id="ARBA00023212"/>
    </source>
</evidence>
<dbReference type="GO" id="GO:0043014">
    <property type="term" value="F:alpha-tubulin binding"/>
    <property type="evidence" value="ECO:0007669"/>
    <property type="project" value="TreeGrafter"/>
</dbReference>
<proteinExistence type="predicted"/>
<dbReference type="EMBL" id="LSYV01000012">
    <property type="protein sequence ID" value="KXZ51864.1"/>
    <property type="molecule type" value="Genomic_DNA"/>
</dbReference>